<reference evidence="2 3" key="1">
    <citation type="submission" date="2022-10" db="EMBL/GenBank/DDBJ databases">
        <title>Comparative genomics and taxonomic characterization of three novel marine species of genus Reichenbachiella exhibiting antioxidant and polysaccharide degradation activities.</title>
        <authorList>
            <person name="Muhammad N."/>
            <person name="Lee Y.-J."/>
            <person name="Ko J."/>
            <person name="Kim S.-G."/>
        </authorList>
    </citation>
    <scope>NUCLEOTIDE SEQUENCE [LARGE SCALE GENOMIC DNA]</scope>
    <source>
        <strain evidence="2 3">ABR2-5</strain>
    </source>
</reference>
<feature type="region of interest" description="Disordered" evidence="1">
    <location>
        <begin position="1"/>
        <end position="47"/>
    </location>
</feature>
<organism evidence="2 3">
    <name type="scientific">Reichenbachiella ulvae</name>
    <dbReference type="NCBI Taxonomy" id="2980104"/>
    <lineage>
        <taxon>Bacteria</taxon>
        <taxon>Pseudomonadati</taxon>
        <taxon>Bacteroidota</taxon>
        <taxon>Cytophagia</taxon>
        <taxon>Cytophagales</taxon>
        <taxon>Reichenbachiellaceae</taxon>
        <taxon>Reichenbachiella</taxon>
    </lineage>
</organism>
<proteinExistence type="predicted"/>
<accession>A0ABT3CTJ4</accession>
<dbReference type="RefSeq" id="WP_264137677.1">
    <property type="nucleotide sequence ID" value="NZ_JAOYOD010000001.1"/>
</dbReference>
<feature type="compositionally biased region" description="Low complexity" evidence="1">
    <location>
        <begin position="16"/>
        <end position="30"/>
    </location>
</feature>
<comment type="caution">
    <text evidence="2">The sequence shown here is derived from an EMBL/GenBank/DDBJ whole genome shotgun (WGS) entry which is preliminary data.</text>
</comment>
<gene>
    <name evidence="2" type="ORF">N7U62_09235</name>
</gene>
<evidence type="ECO:0000256" key="1">
    <source>
        <dbReference type="SAM" id="MobiDB-lite"/>
    </source>
</evidence>
<dbReference type="EMBL" id="JAOYOD010000001">
    <property type="protein sequence ID" value="MCV9386844.1"/>
    <property type="molecule type" value="Genomic_DNA"/>
</dbReference>
<name>A0ABT3CTJ4_9BACT</name>
<evidence type="ECO:0000313" key="2">
    <source>
        <dbReference type="EMBL" id="MCV9386844.1"/>
    </source>
</evidence>
<dbReference type="Proteomes" id="UP001300692">
    <property type="component" value="Unassembled WGS sequence"/>
</dbReference>
<evidence type="ECO:0000313" key="3">
    <source>
        <dbReference type="Proteomes" id="UP001300692"/>
    </source>
</evidence>
<sequence>MDRLSQAEAWGKPDLQRNQNRQSNNNPSPQAEDIAIPASGFSQKQAK</sequence>
<protein>
    <submittedName>
        <fullName evidence="2">Uncharacterized protein</fullName>
    </submittedName>
</protein>
<keyword evidence="3" id="KW-1185">Reference proteome</keyword>